<evidence type="ECO:0000259" key="3">
    <source>
        <dbReference type="Pfam" id="PF01548"/>
    </source>
</evidence>
<keyword evidence="1" id="KW-0175">Coiled coil</keyword>
<comment type="caution">
    <text evidence="5">The sequence shown here is derived from an EMBL/GenBank/DDBJ whole genome shotgun (WGS) entry which is preliminary data.</text>
</comment>
<feature type="domain" description="Transposase IS110-like N-terminal" evidence="3">
    <location>
        <begin position="6"/>
        <end position="143"/>
    </location>
</feature>
<dbReference type="InterPro" id="IPR003346">
    <property type="entry name" value="Transposase_20"/>
</dbReference>
<feature type="coiled-coil region" evidence="1">
    <location>
        <begin position="186"/>
        <end position="213"/>
    </location>
</feature>
<reference evidence="5 6" key="1">
    <citation type="submission" date="2017-05" db="EMBL/GenBank/DDBJ databases">
        <authorList>
            <person name="Varghese N."/>
            <person name="Submissions S."/>
        </authorList>
    </citation>
    <scope>NUCLEOTIDE SEQUENCE [LARGE SCALE GENOMIC DNA]</scope>
    <source>
        <strain evidence="5 6">DSM 25457</strain>
    </source>
</reference>
<gene>
    <name evidence="5" type="ORF">SAMN06265222_1381</name>
</gene>
<proteinExistence type="predicted"/>
<protein>
    <submittedName>
        <fullName evidence="5">Transposase</fullName>
    </submittedName>
</protein>
<evidence type="ECO:0000256" key="1">
    <source>
        <dbReference type="SAM" id="Coils"/>
    </source>
</evidence>
<dbReference type="PANTHER" id="PTHR33055:SF15">
    <property type="entry name" value="TRANSPOSASE-RELATED"/>
    <property type="match status" value="1"/>
</dbReference>
<evidence type="ECO:0000259" key="4">
    <source>
        <dbReference type="Pfam" id="PF02371"/>
    </source>
</evidence>
<evidence type="ECO:0000313" key="6">
    <source>
        <dbReference type="Proteomes" id="UP001158067"/>
    </source>
</evidence>
<feature type="non-terminal residue" evidence="5">
    <location>
        <position position="415"/>
    </location>
</feature>
<dbReference type="PANTHER" id="PTHR33055">
    <property type="entry name" value="TRANSPOSASE FOR INSERTION SEQUENCE ELEMENT IS1111A"/>
    <property type="match status" value="1"/>
</dbReference>
<evidence type="ECO:0000313" key="5">
    <source>
        <dbReference type="EMBL" id="SMP79815.1"/>
    </source>
</evidence>
<dbReference type="Pfam" id="PF02371">
    <property type="entry name" value="Transposase_20"/>
    <property type="match status" value="1"/>
</dbReference>
<dbReference type="InterPro" id="IPR002525">
    <property type="entry name" value="Transp_IS110-like_N"/>
</dbReference>
<dbReference type="EMBL" id="FXUG01000038">
    <property type="protein sequence ID" value="SMP79815.1"/>
    <property type="molecule type" value="Genomic_DNA"/>
</dbReference>
<feature type="region of interest" description="Disordered" evidence="2">
    <location>
        <begin position="348"/>
        <end position="415"/>
    </location>
</feature>
<feature type="domain" description="Transposase IS116/IS110/IS902 C-terminal" evidence="4">
    <location>
        <begin position="218"/>
        <end position="299"/>
    </location>
</feature>
<dbReference type="Proteomes" id="UP001158067">
    <property type="component" value="Unassembled WGS sequence"/>
</dbReference>
<dbReference type="InterPro" id="IPR047650">
    <property type="entry name" value="Transpos_IS110"/>
</dbReference>
<evidence type="ECO:0000256" key="2">
    <source>
        <dbReference type="SAM" id="MobiDB-lite"/>
    </source>
</evidence>
<dbReference type="Pfam" id="PF01548">
    <property type="entry name" value="DEDD_Tnp_IS110"/>
    <property type="match status" value="1"/>
</dbReference>
<name>A0ABY1QVI7_9BACT</name>
<dbReference type="RefSeq" id="WP_283435653.1">
    <property type="nucleotide sequence ID" value="NZ_FXUG01000038.1"/>
</dbReference>
<accession>A0ABY1QVI7</accession>
<sequence>MMICSLDLGKFKSVACFFNTEKQAYRFETILTKVSHVNHLFESNEIDLVVMEACGPSGWISDVCHQRKLKTIVCSTNDEAWAWKNIKRKTDRDDALRLAKMAMMKDLTSVHVPSPQIREQRAIIKYRKNLDYRITRIKNGIRASFANRGIEIDTGARAWNTGRAHIDSHRKPIHECGTDDLWKGQLDSELKQLDELTTEMEAIEQRLELFAADNAHIQRVMTIPGVGRKTAEMLVAAIDDPHRFKNARHISSYLGMTPRQYQSGEMDRSGRISKRGPRMLRSMLLECAWASLRYNEWSKLTFNRIHGGSTTRRKKAGIALARKIAVVAWAMMRDETNWTASKLIAEEKQEAEPECSEEDVKLTTKVAGSKENPRNGATARPLKPAKPKPPGPIHSEEPKHAASQPKRTPPRTSRR</sequence>
<keyword evidence="6" id="KW-1185">Reference proteome</keyword>
<organism evidence="5 6">
    <name type="scientific">Neorhodopirellula lusitana</name>
    <dbReference type="NCBI Taxonomy" id="445327"/>
    <lineage>
        <taxon>Bacteria</taxon>
        <taxon>Pseudomonadati</taxon>
        <taxon>Planctomycetota</taxon>
        <taxon>Planctomycetia</taxon>
        <taxon>Pirellulales</taxon>
        <taxon>Pirellulaceae</taxon>
        <taxon>Neorhodopirellula</taxon>
    </lineage>
</organism>
<dbReference type="NCBIfam" id="NF033542">
    <property type="entry name" value="transpos_IS110"/>
    <property type="match status" value="1"/>
</dbReference>